<dbReference type="Proteomes" id="UP000717624">
    <property type="component" value="Unassembled WGS sequence"/>
</dbReference>
<dbReference type="InterPro" id="IPR025508">
    <property type="entry name" value="DUF4395"/>
</dbReference>
<evidence type="ECO:0000313" key="4">
    <source>
        <dbReference type="Proteomes" id="UP000717624"/>
    </source>
</evidence>
<feature type="transmembrane region" description="Helical" evidence="1">
    <location>
        <begin position="32"/>
        <end position="56"/>
    </location>
</feature>
<organism evidence="3 4">
    <name type="scientific">Brevibacillus fulvus</name>
    <dbReference type="NCBI Taxonomy" id="1125967"/>
    <lineage>
        <taxon>Bacteria</taxon>
        <taxon>Bacillati</taxon>
        <taxon>Bacillota</taxon>
        <taxon>Bacilli</taxon>
        <taxon>Bacillales</taxon>
        <taxon>Paenibacillaceae</taxon>
        <taxon>Brevibacillus</taxon>
    </lineage>
</organism>
<feature type="transmembrane region" description="Helical" evidence="1">
    <location>
        <begin position="77"/>
        <end position="97"/>
    </location>
</feature>
<feature type="transmembrane region" description="Helical" evidence="1">
    <location>
        <begin position="7"/>
        <end position="26"/>
    </location>
</feature>
<feature type="domain" description="DUF4395" evidence="2">
    <location>
        <begin position="14"/>
        <end position="131"/>
    </location>
</feature>
<proteinExistence type="predicted"/>
<name>A0A938XSF7_9BACL</name>
<dbReference type="EMBL" id="JAFBEB010000003">
    <property type="protein sequence ID" value="MBM7589538.1"/>
    <property type="molecule type" value="Genomic_DNA"/>
</dbReference>
<gene>
    <name evidence="3" type="ORF">JOD01_001138</name>
</gene>
<keyword evidence="4" id="KW-1185">Reference proteome</keyword>
<dbReference type="PIRSF" id="PIRSF030042">
    <property type="entry name" value="UCP030042"/>
    <property type="match status" value="1"/>
</dbReference>
<dbReference type="Pfam" id="PF14340">
    <property type="entry name" value="DUF4395"/>
    <property type="match status" value="1"/>
</dbReference>
<dbReference type="InterPro" id="IPR016942">
    <property type="entry name" value="UCP030042"/>
</dbReference>
<dbReference type="RefSeq" id="WP_204517269.1">
    <property type="nucleotide sequence ID" value="NZ_BAABIN010000038.1"/>
</dbReference>
<keyword evidence="1" id="KW-0472">Membrane</keyword>
<dbReference type="AlphaFoldDB" id="A0A938XSF7"/>
<keyword evidence="1" id="KW-0812">Transmembrane</keyword>
<sequence>MREIPRLYVSVIHVGVIMLVLLAILFQQPLFILALWLIHLVSLASGGRFNLFVCLVKPLLDKRKPFDQYDSLTLFRFNAAIALLLETLAVCSFYLLHAPLWGFVFSGIHAAAALLALSGFCFGCFLFFQFKQWKWRRTQ</sequence>
<evidence type="ECO:0000313" key="3">
    <source>
        <dbReference type="EMBL" id="MBM7589538.1"/>
    </source>
</evidence>
<comment type="caution">
    <text evidence="3">The sequence shown here is derived from an EMBL/GenBank/DDBJ whole genome shotgun (WGS) entry which is preliminary data.</text>
</comment>
<reference evidence="3" key="1">
    <citation type="submission" date="2021-01" db="EMBL/GenBank/DDBJ databases">
        <title>Genomic Encyclopedia of Type Strains, Phase IV (KMG-IV): sequencing the most valuable type-strain genomes for metagenomic binning, comparative biology and taxonomic classification.</title>
        <authorList>
            <person name="Goeker M."/>
        </authorList>
    </citation>
    <scope>NUCLEOTIDE SEQUENCE</scope>
    <source>
        <strain evidence="3">DSM 25523</strain>
    </source>
</reference>
<keyword evidence="1" id="KW-1133">Transmembrane helix</keyword>
<evidence type="ECO:0000256" key="1">
    <source>
        <dbReference type="SAM" id="Phobius"/>
    </source>
</evidence>
<feature type="transmembrane region" description="Helical" evidence="1">
    <location>
        <begin position="103"/>
        <end position="128"/>
    </location>
</feature>
<evidence type="ECO:0000259" key="2">
    <source>
        <dbReference type="Pfam" id="PF14340"/>
    </source>
</evidence>
<accession>A0A938XSF7</accession>
<protein>
    <recommendedName>
        <fullName evidence="2">DUF4395 domain-containing protein</fullName>
    </recommendedName>
</protein>